<accession>A0ABP1QDU5</accession>
<proteinExistence type="predicted"/>
<organism evidence="2 3">
    <name type="scientific">Orchesella dallaii</name>
    <dbReference type="NCBI Taxonomy" id="48710"/>
    <lineage>
        <taxon>Eukaryota</taxon>
        <taxon>Metazoa</taxon>
        <taxon>Ecdysozoa</taxon>
        <taxon>Arthropoda</taxon>
        <taxon>Hexapoda</taxon>
        <taxon>Collembola</taxon>
        <taxon>Entomobryomorpha</taxon>
        <taxon>Entomobryoidea</taxon>
        <taxon>Orchesellidae</taxon>
        <taxon>Orchesellinae</taxon>
        <taxon>Orchesella</taxon>
    </lineage>
</organism>
<keyword evidence="1" id="KW-0472">Membrane</keyword>
<dbReference type="EMBL" id="CAXLJM020000030">
    <property type="protein sequence ID" value="CAL8098629.1"/>
    <property type="molecule type" value="Genomic_DNA"/>
</dbReference>
<feature type="transmembrane region" description="Helical" evidence="1">
    <location>
        <begin position="138"/>
        <end position="161"/>
    </location>
</feature>
<feature type="transmembrane region" description="Helical" evidence="1">
    <location>
        <begin position="298"/>
        <end position="321"/>
    </location>
</feature>
<keyword evidence="3" id="KW-1185">Reference proteome</keyword>
<name>A0ABP1QDU5_9HEXA</name>
<gene>
    <name evidence="2" type="ORF">ODALV1_LOCUS10003</name>
</gene>
<protein>
    <recommendedName>
        <fullName evidence="4">Gustatory receptor</fullName>
    </recommendedName>
</protein>
<reference evidence="2 3" key="1">
    <citation type="submission" date="2024-08" db="EMBL/GenBank/DDBJ databases">
        <authorList>
            <person name="Cucini C."/>
            <person name="Frati F."/>
        </authorList>
    </citation>
    <scope>NUCLEOTIDE SEQUENCE [LARGE SCALE GENOMIC DNA]</scope>
</reference>
<keyword evidence="1" id="KW-0812">Transmembrane</keyword>
<evidence type="ECO:0000313" key="3">
    <source>
        <dbReference type="Proteomes" id="UP001642540"/>
    </source>
</evidence>
<comment type="caution">
    <text evidence="2">The sequence shown here is derived from an EMBL/GenBank/DDBJ whole genome shotgun (WGS) entry which is preliminary data.</text>
</comment>
<sequence>MLTPLQKFAFKLLSIEFFFFPSLPITWNSKYTHLITQKKRLTLSKISLAFTTTCIFLTFTGMCFVILTHLAIHSRPEFNIGMLTMYITGSIAAGSSFVLIWIIFKNQDALCAVSNLMSYKHSLFHRFNATETDPFFDLMLILIAIYAILAATGTFFGALYLKFDPYYYIFNDILVSLYPTKSPSDVLRESTWLRWGLLGIRATITLTAFEAARTLVTFALVLAIDVRSLQRCAQVLTTLVDGVECAVVLEEYRKMVVVFRSLKSLIDDATSMFITALYWAIVASSFVIIKSFGKIPHVMYYVMVLFVVVGSSITMVVLNIICNLVSATETIVGWCKWETGLTRRGMRSAEKRRNDLALKLEAKSMHPIRMQYKPFLMINRGFMRAIISAVLGRIFDAILLF</sequence>
<keyword evidence="1" id="KW-1133">Transmembrane helix</keyword>
<dbReference type="Proteomes" id="UP001642540">
    <property type="component" value="Unassembled WGS sequence"/>
</dbReference>
<feature type="transmembrane region" description="Helical" evidence="1">
    <location>
        <begin position="269"/>
        <end position="292"/>
    </location>
</feature>
<feature type="transmembrane region" description="Helical" evidence="1">
    <location>
        <begin position="47"/>
        <end position="71"/>
    </location>
</feature>
<evidence type="ECO:0000256" key="1">
    <source>
        <dbReference type="SAM" id="Phobius"/>
    </source>
</evidence>
<evidence type="ECO:0000313" key="2">
    <source>
        <dbReference type="EMBL" id="CAL8098629.1"/>
    </source>
</evidence>
<evidence type="ECO:0008006" key="4">
    <source>
        <dbReference type="Google" id="ProtNLM"/>
    </source>
</evidence>
<feature type="transmembrane region" description="Helical" evidence="1">
    <location>
        <begin position="83"/>
        <end position="104"/>
    </location>
</feature>